<comment type="caution">
    <text evidence="1">The sequence shown here is derived from an EMBL/GenBank/DDBJ whole genome shotgun (WGS) entry which is preliminary data.</text>
</comment>
<proteinExistence type="predicted"/>
<evidence type="ECO:0000313" key="1">
    <source>
        <dbReference type="EMBL" id="KIG12266.1"/>
    </source>
</evidence>
<organism evidence="1 2">
    <name type="scientific">Enhygromyxa salina</name>
    <dbReference type="NCBI Taxonomy" id="215803"/>
    <lineage>
        <taxon>Bacteria</taxon>
        <taxon>Pseudomonadati</taxon>
        <taxon>Myxococcota</taxon>
        <taxon>Polyangia</taxon>
        <taxon>Nannocystales</taxon>
        <taxon>Nannocystaceae</taxon>
        <taxon>Enhygromyxa</taxon>
    </lineage>
</organism>
<reference evidence="1 2" key="1">
    <citation type="submission" date="2014-12" db="EMBL/GenBank/DDBJ databases">
        <title>Genome assembly of Enhygromyxa salina DSM 15201.</title>
        <authorList>
            <person name="Sharma G."/>
            <person name="Subramanian S."/>
        </authorList>
    </citation>
    <scope>NUCLEOTIDE SEQUENCE [LARGE SCALE GENOMIC DNA]</scope>
    <source>
        <strain evidence="1 2">DSM 15201</strain>
    </source>
</reference>
<evidence type="ECO:0000313" key="2">
    <source>
        <dbReference type="Proteomes" id="UP000031599"/>
    </source>
</evidence>
<name>A0A0C2CM10_9BACT</name>
<dbReference type="Gene3D" id="3.30.470.20">
    <property type="entry name" value="ATP-grasp fold, B domain"/>
    <property type="match status" value="1"/>
</dbReference>
<dbReference type="SUPFAM" id="SSF56059">
    <property type="entry name" value="Glutathione synthetase ATP-binding domain-like"/>
    <property type="match status" value="1"/>
</dbReference>
<sequence>MPVFPSMKFPGLDILLSPEMRSTGEVMGIAKTSGRHFMPA</sequence>
<dbReference type="EMBL" id="JMCC02000140">
    <property type="protein sequence ID" value="KIG12266.1"/>
    <property type="molecule type" value="Genomic_DNA"/>
</dbReference>
<accession>A0A0C2CM10</accession>
<gene>
    <name evidence="1" type="ORF">DB30_01742</name>
</gene>
<dbReference type="AlphaFoldDB" id="A0A0C2CM10"/>
<protein>
    <submittedName>
        <fullName evidence="1">Carbamoyl-phosphate synthase large chain</fullName>
    </submittedName>
</protein>
<dbReference type="Proteomes" id="UP000031599">
    <property type="component" value="Unassembled WGS sequence"/>
</dbReference>